<dbReference type="InterPro" id="IPR018958">
    <property type="entry name" value="Knr4/Smi1-like_dom"/>
</dbReference>
<dbReference type="KEGG" id="tes:BW730_13035"/>
<protein>
    <recommendedName>
        <fullName evidence="1">Knr4/Smi1-like domain-containing protein</fullName>
    </recommendedName>
</protein>
<evidence type="ECO:0000259" key="1">
    <source>
        <dbReference type="Pfam" id="PF09346"/>
    </source>
</evidence>
<dbReference type="SUPFAM" id="SSF160631">
    <property type="entry name" value="SMI1/KNR4-like"/>
    <property type="match status" value="1"/>
</dbReference>
<keyword evidence="3" id="KW-1185">Reference proteome</keyword>
<dbReference type="PANTHER" id="PTHR47432:SF1">
    <property type="entry name" value="CELL WALL ASSEMBLY REGULATOR SMI1"/>
    <property type="match status" value="1"/>
</dbReference>
<dbReference type="PANTHER" id="PTHR47432">
    <property type="entry name" value="CELL WALL ASSEMBLY REGULATOR SMI1"/>
    <property type="match status" value="1"/>
</dbReference>
<organism evidence="2 3">
    <name type="scientific">Tessaracoccus aquimaris</name>
    <dbReference type="NCBI Taxonomy" id="1332264"/>
    <lineage>
        <taxon>Bacteria</taxon>
        <taxon>Bacillati</taxon>
        <taxon>Actinomycetota</taxon>
        <taxon>Actinomycetes</taxon>
        <taxon>Propionibacteriales</taxon>
        <taxon>Propionibacteriaceae</taxon>
        <taxon>Tessaracoccus</taxon>
    </lineage>
</organism>
<evidence type="ECO:0000313" key="2">
    <source>
        <dbReference type="EMBL" id="AQP48291.1"/>
    </source>
</evidence>
<dbReference type="AlphaFoldDB" id="A0A1Q2CQ95"/>
<reference evidence="3" key="1">
    <citation type="submission" date="2017-02" db="EMBL/GenBank/DDBJ databases">
        <title>Tessaracoccus aquaemaris sp. nov., isolated from the intestine of a Korean rockfish, Sebastes schlegelii, in a marine aquaculture pond.</title>
        <authorList>
            <person name="Tak E.J."/>
            <person name="Bae J.-W."/>
        </authorList>
    </citation>
    <scope>NUCLEOTIDE SEQUENCE [LARGE SCALE GENOMIC DNA]</scope>
    <source>
        <strain evidence="3">NSG39</strain>
    </source>
</reference>
<dbReference type="InterPro" id="IPR037883">
    <property type="entry name" value="Knr4/Smi1-like_sf"/>
</dbReference>
<dbReference type="OrthoDB" id="3615723at2"/>
<name>A0A1Q2CQ95_9ACTN</name>
<dbReference type="Pfam" id="PF09346">
    <property type="entry name" value="SMI1_KNR4"/>
    <property type="match status" value="1"/>
</dbReference>
<dbReference type="GO" id="GO:0043332">
    <property type="term" value="C:mating projection tip"/>
    <property type="evidence" value="ECO:0007669"/>
    <property type="project" value="TreeGrafter"/>
</dbReference>
<dbReference type="InterPro" id="IPR051873">
    <property type="entry name" value="KNR4/SMI1_regulator"/>
</dbReference>
<evidence type="ECO:0000313" key="3">
    <source>
        <dbReference type="Proteomes" id="UP000188145"/>
    </source>
</evidence>
<accession>A0A1Q2CQ95</accession>
<sequence>MTGADEAEGVARIRDVFPRFRRLVEDLLPDNAPFLPGAGRDELTLLEWELGFPVPPELRAMLELANGQDRRVAPDGPIQWARLLSVDGIATTYRFLSEAVSDMAVPAAQPSHYRHEVISPGWVPFAELADCFWCLDMSPGSLGVAGQVFYLPNVPDLSPPEAVSLSAFLARFCDGVEDGSFEVSDGTFLLPLGDRSTQPE</sequence>
<dbReference type="RefSeq" id="WP_077686621.1">
    <property type="nucleotide sequence ID" value="NZ_CP019606.1"/>
</dbReference>
<dbReference type="EMBL" id="CP019606">
    <property type="protein sequence ID" value="AQP48291.1"/>
    <property type="molecule type" value="Genomic_DNA"/>
</dbReference>
<dbReference type="STRING" id="1332264.BW730_13035"/>
<dbReference type="Proteomes" id="UP000188145">
    <property type="component" value="Chromosome"/>
</dbReference>
<proteinExistence type="predicted"/>
<gene>
    <name evidence="2" type="ORF">BW730_13035</name>
</gene>
<feature type="domain" description="Knr4/Smi1-like" evidence="1">
    <location>
        <begin position="40"/>
        <end position="171"/>
    </location>
</feature>